<dbReference type="CDD" id="cd00332">
    <property type="entry name" value="PAL-HAL"/>
    <property type="match status" value="1"/>
</dbReference>
<evidence type="ECO:0000313" key="1">
    <source>
        <dbReference type="EMBL" id="CUH78488.1"/>
    </source>
</evidence>
<dbReference type="Proteomes" id="UP000052022">
    <property type="component" value="Unassembled WGS sequence"/>
</dbReference>
<dbReference type="EMBL" id="CYSD01000031">
    <property type="protein sequence ID" value="CUH78488.1"/>
    <property type="molecule type" value="Genomic_DNA"/>
</dbReference>
<dbReference type="Gene3D" id="1.10.275.10">
    <property type="entry name" value="Fumarase/aspartase (N-terminal domain)"/>
    <property type="match status" value="1"/>
</dbReference>
<dbReference type="PANTHER" id="PTHR10362">
    <property type="entry name" value="HISTIDINE AMMONIA-LYASE"/>
    <property type="match status" value="1"/>
</dbReference>
<accession>A0A0P1GAF4</accession>
<dbReference type="STRING" id="928856.SAMN04488049_10877"/>
<sequence length="499" mass="52500">MTQTVLIDDPLTPQQILAVARGAQLALSDQAIARIKMARDIVEAFVDSGARGYGINTGVGALCDIVISAENQSALSHNILFSHACGMGEPLEIEAVRAIMATQINNYALGKSGLSWDCVEVLLLLLNAGITPVVPSRGSVGYLTQTASIGLLVVGAGQATLDGKLISANEALTKIGRTPRVLQAKEGLSLVNGTPCATGLAILAHARISELANWADAASALSYSVLARQSETFTGSTVMLRRSAGVQVTTENLLGWLDGVARAPEAKRSTQDPLSLRAIPQVHGAIRDELSQIHDVLATELCGVSDNPTVGGTPSEPKVFSQANAVGAAVAFAADRISIVAAQLGAISERRVDRLVNPLVSDLPAFLTTEAGTGSGFMIAQYTATSLVNENRMLGTPASLGNGITSGLQEDILTHATPAAEKALRVVRNVGLILSIELLCGAQAQDLITEDLQRGSRLQQLHRMLRAAVPIYKDDRPLNADIERMFDEISGQKPPFELA</sequence>
<keyword evidence="2" id="KW-1185">Reference proteome</keyword>
<dbReference type="EC" id="4.3.1.3" evidence="1"/>
<dbReference type="GO" id="GO:0004397">
    <property type="term" value="F:histidine ammonia-lyase activity"/>
    <property type="evidence" value="ECO:0007669"/>
    <property type="project" value="UniProtKB-EC"/>
</dbReference>
<dbReference type="InterPro" id="IPR001106">
    <property type="entry name" value="Aromatic_Lyase"/>
</dbReference>
<dbReference type="InterPro" id="IPR008948">
    <property type="entry name" value="L-Aspartase-like"/>
</dbReference>
<gene>
    <name evidence="1" type="primary">hutH_1</name>
    <name evidence="1" type="ORF">TRM7557_01906</name>
</gene>
<name>A0A0P1GAF4_9RHOB</name>
<proteinExistence type="predicted"/>
<reference evidence="1 2" key="1">
    <citation type="submission" date="2015-09" db="EMBL/GenBank/DDBJ databases">
        <authorList>
            <consortium name="Swine Surveillance"/>
        </authorList>
    </citation>
    <scope>NUCLEOTIDE SEQUENCE [LARGE SCALE GENOMIC DNA]</scope>
    <source>
        <strain evidence="1 2">CECT 7557</strain>
    </source>
</reference>
<dbReference type="OrthoDB" id="9806955at2"/>
<dbReference type="Gene3D" id="1.20.200.10">
    <property type="entry name" value="Fumarase/aspartase (Central domain)"/>
    <property type="match status" value="1"/>
</dbReference>
<keyword evidence="1" id="KW-0456">Lyase</keyword>
<dbReference type="InterPro" id="IPR024083">
    <property type="entry name" value="Fumarase/histidase_N"/>
</dbReference>
<organism evidence="1 2">
    <name type="scientific">Tritonibacter multivorans</name>
    <dbReference type="NCBI Taxonomy" id="928856"/>
    <lineage>
        <taxon>Bacteria</taxon>
        <taxon>Pseudomonadati</taxon>
        <taxon>Pseudomonadota</taxon>
        <taxon>Alphaproteobacteria</taxon>
        <taxon>Rhodobacterales</taxon>
        <taxon>Paracoccaceae</taxon>
        <taxon>Tritonibacter</taxon>
    </lineage>
</organism>
<protein>
    <submittedName>
        <fullName evidence="1">Histidine ammonia-lyase</fullName>
        <ecNumber evidence="1">4.3.1.3</ecNumber>
    </submittedName>
</protein>
<dbReference type="SUPFAM" id="SSF48557">
    <property type="entry name" value="L-aspartase-like"/>
    <property type="match status" value="1"/>
</dbReference>
<dbReference type="Pfam" id="PF00221">
    <property type="entry name" value="Lyase_aromatic"/>
    <property type="match status" value="1"/>
</dbReference>
<dbReference type="AlphaFoldDB" id="A0A0P1GAF4"/>
<evidence type="ECO:0000313" key="2">
    <source>
        <dbReference type="Proteomes" id="UP000052022"/>
    </source>
</evidence>
<dbReference type="RefSeq" id="WP_058289970.1">
    <property type="nucleotide sequence ID" value="NZ_CYSD01000031.1"/>
</dbReference>